<evidence type="ECO:0000256" key="3">
    <source>
        <dbReference type="ARBA" id="ARBA00022801"/>
    </source>
</evidence>
<dbReference type="Gene3D" id="3.20.110.10">
    <property type="entry name" value="Glycoside hydrolase 38, N terminal domain"/>
    <property type="match status" value="1"/>
</dbReference>
<feature type="compositionally biased region" description="Polar residues" evidence="8">
    <location>
        <begin position="900"/>
        <end position="909"/>
    </location>
</feature>
<dbReference type="InterPro" id="IPR011330">
    <property type="entry name" value="Glyco_hydro/deAcase_b/a-brl"/>
</dbReference>
<dbReference type="Gene3D" id="2.70.98.30">
    <property type="entry name" value="Golgi alpha-mannosidase II, domain 4"/>
    <property type="match status" value="1"/>
</dbReference>
<dbReference type="Pfam" id="PF09261">
    <property type="entry name" value="Alpha-mann_mid"/>
    <property type="match status" value="1"/>
</dbReference>
<feature type="compositionally biased region" description="Low complexity" evidence="8">
    <location>
        <begin position="877"/>
        <end position="899"/>
    </location>
</feature>
<dbReference type="OMA" id="FIWRPSK"/>
<dbReference type="GO" id="GO:0006013">
    <property type="term" value="P:mannose metabolic process"/>
    <property type="evidence" value="ECO:0007669"/>
    <property type="project" value="InterPro"/>
</dbReference>
<dbReference type="Gene3D" id="2.60.40.1180">
    <property type="entry name" value="Golgi alpha-mannosidase II"/>
    <property type="match status" value="1"/>
</dbReference>
<comment type="caution">
    <text evidence="10">The sequence shown here is derived from an EMBL/GenBank/DDBJ whole genome shotgun (WGS) entry which is preliminary data.</text>
</comment>
<keyword evidence="2 7" id="KW-0479">Metal-binding</keyword>
<evidence type="ECO:0000256" key="4">
    <source>
        <dbReference type="ARBA" id="ARBA00022833"/>
    </source>
</evidence>
<dbReference type="SUPFAM" id="SSF74650">
    <property type="entry name" value="Galactose mutarotase-like"/>
    <property type="match status" value="1"/>
</dbReference>
<evidence type="ECO:0000256" key="6">
    <source>
        <dbReference type="ARBA" id="ARBA00023295"/>
    </source>
</evidence>
<gene>
    <name evidence="10" type="ORF">PGLA1383_LOCUS17928</name>
</gene>
<keyword evidence="5" id="KW-1015">Disulfide bond</keyword>
<dbReference type="InterPro" id="IPR015341">
    <property type="entry name" value="Glyco_hydro_38_cen"/>
</dbReference>
<dbReference type="InterPro" id="IPR011682">
    <property type="entry name" value="Glyco_hydro_38_C"/>
</dbReference>
<feature type="region of interest" description="Disordered" evidence="8">
    <location>
        <begin position="459"/>
        <end position="481"/>
    </location>
</feature>
<dbReference type="GO" id="GO:0030246">
    <property type="term" value="F:carbohydrate binding"/>
    <property type="evidence" value="ECO:0007669"/>
    <property type="project" value="InterPro"/>
</dbReference>
<dbReference type="Gene3D" id="1.20.1270.50">
    <property type="entry name" value="Glycoside hydrolase family 38, central domain"/>
    <property type="match status" value="1"/>
</dbReference>
<keyword evidence="3 7" id="KW-0378">Hydrolase</keyword>
<feature type="chain" id="PRO_5033111215" description="Alpha-mannosidase" evidence="7">
    <location>
        <begin position="18"/>
        <end position="1042"/>
    </location>
</feature>
<dbReference type="InterPro" id="IPR027291">
    <property type="entry name" value="Glyco_hydro_38_N_sf"/>
</dbReference>
<comment type="similarity">
    <text evidence="1 7">Belongs to the glycosyl hydrolase 38 family.</text>
</comment>
<dbReference type="Pfam" id="PF01074">
    <property type="entry name" value="Glyco_hydro_38N"/>
    <property type="match status" value="1"/>
</dbReference>
<dbReference type="Gene3D" id="2.60.40.1360">
    <property type="match status" value="1"/>
</dbReference>
<dbReference type="InterPro" id="IPR037094">
    <property type="entry name" value="Glyco_hydro_38_cen_sf"/>
</dbReference>
<dbReference type="EMBL" id="CAJNNV010011275">
    <property type="protein sequence ID" value="CAE8599582.1"/>
    <property type="molecule type" value="Genomic_DNA"/>
</dbReference>
<keyword evidence="7" id="KW-0732">Signal</keyword>
<feature type="signal peptide" evidence="7">
    <location>
        <begin position="1"/>
        <end position="17"/>
    </location>
</feature>
<evidence type="ECO:0000313" key="10">
    <source>
        <dbReference type="EMBL" id="CAE8599582.1"/>
    </source>
</evidence>
<keyword evidence="11" id="KW-1185">Reference proteome</keyword>
<dbReference type="InterPro" id="IPR013780">
    <property type="entry name" value="Glyco_hydro_b"/>
</dbReference>
<reference evidence="10" key="1">
    <citation type="submission" date="2021-02" db="EMBL/GenBank/DDBJ databases">
        <authorList>
            <person name="Dougan E. K."/>
            <person name="Rhodes N."/>
            <person name="Thang M."/>
            <person name="Chan C."/>
        </authorList>
    </citation>
    <scope>NUCLEOTIDE SEQUENCE</scope>
</reference>
<comment type="cofactor">
    <cofactor evidence="7">
        <name>Zn(2+)</name>
        <dbReference type="ChEBI" id="CHEBI:29105"/>
    </cofactor>
    <text evidence="7">Binds 1 zinc ion per subunit.</text>
</comment>
<evidence type="ECO:0000313" key="11">
    <source>
        <dbReference type="Proteomes" id="UP000654075"/>
    </source>
</evidence>
<dbReference type="GO" id="GO:0004559">
    <property type="term" value="F:alpha-mannosidase activity"/>
    <property type="evidence" value="ECO:0007669"/>
    <property type="project" value="InterPro"/>
</dbReference>
<organism evidence="10 11">
    <name type="scientific">Polarella glacialis</name>
    <name type="common">Dinoflagellate</name>
    <dbReference type="NCBI Taxonomy" id="89957"/>
    <lineage>
        <taxon>Eukaryota</taxon>
        <taxon>Sar</taxon>
        <taxon>Alveolata</taxon>
        <taxon>Dinophyceae</taxon>
        <taxon>Suessiales</taxon>
        <taxon>Suessiaceae</taxon>
        <taxon>Polarella</taxon>
    </lineage>
</organism>
<feature type="region of interest" description="Disordered" evidence="8">
    <location>
        <begin position="871"/>
        <end position="909"/>
    </location>
</feature>
<keyword evidence="6 7" id="KW-0326">Glycosidase</keyword>
<dbReference type="SUPFAM" id="SSF88713">
    <property type="entry name" value="Glycoside hydrolase/deacetylase"/>
    <property type="match status" value="1"/>
</dbReference>
<dbReference type="InterPro" id="IPR028995">
    <property type="entry name" value="Glyco_hydro_57/38_cen_sf"/>
</dbReference>
<dbReference type="Pfam" id="PF07748">
    <property type="entry name" value="Glyco_hydro_38C"/>
    <property type="match status" value="1"/>
</dbReference>
<dbReference type="Proteomes" id="UP000654075">
    <property type="component" value="Unassembled WGS sequence"/>
</dbReference>
<dbReference type="PANTHER" id="PTHR11607:SF3">
    <property type="entry name" value="LYSOSOMAL ALPHA-MANNOSIDASE"/>
    <property type="match status" value="1"/>
</dbReference>
<evidence type="ECO:0000259" key="9">
    <source>
        <dbReference type="SMART" id="SM00872"/>
    </source>
</evidence>
<dbReference type="SUPFAM" id="SSF88688">
    <property type="entry name" value="Families 57/38 glycoside transferase middle domain"/>
    <property type="match status" value="1"/>
</dbReference>
<dbReference type="InterPro" id="IPR011013">
    <property type="entry name" value="Gal_mutarotase_sf_dom"/>
</dbReference>
<evidence type="ECO:0000256" key="1">
    <source>
        <dbReference type="ARBA" id="ARBA00009792"/>
    </source>
</evidence>
<dbReference type="InterPro" id="IPR050843">
    <property type="entry name" value="Glycosyl_Hydrlase_38"/>
</dbReference>
<evidence type="ECO:0000256" key="2">
    <source>
        <dbReference type="ARBA" id="ARBA00022723"/>
    </source>
</evidence>
<sequence>MHSSCLLLGLLAHVAGSLDIHVVPHSHEDTGWLKTVDEYYESSVKYILDTVVDALLASPSRRFIYVELAFFSRWWQEQDQSRRQSVVELVRAGQLAFVNGGWCMNDEAVTHYAATVNQMSLGHRFIADTFGTEYTPKSAWSIDPFGSSKASARLWHQAKLTGFVIDRIDYRTKASLARERALDFMWVIDGGGSEPPGSSKAKALLTHVLDSFYGTPDGFDFELDAAAEPVIPRGKEPSPFTRSNIVRRASELVALASLRARSYATPHVLIPYGSDFAFQNAHKKFRDFDLLIEEINSHPELYKGTRIKYSTVDDYFAAVAAAAHSQELKAWTADFFPNAFPSDWGSQHEDENDSYWTGFYSSRPASKALSRATDAVLHAGEALFALLQATTKVSFQASRASQSLKLQALREAQALFQHHDAIAGTETQHVLEDFVARLEAGSAGVAEVISQAVPALLASTNNHNNNDNNSSSSHATPPAGDSQADEQVFVVFNPLGWSRTQACAITLAESRHAIVIDRATGLEVPSQITPEFGSSEVHTKSQQTLWFIAASVPPLGMRSYVVKLSAAAEQHFPSTVQSKSGSRSPISISNEHLRVNFTPDGMISSVTRLDRPSHEKSTVPLHQSYLSYVPYLAGPGEQQSGAYIFRPRSGPPLDLGPPSRVEVVRGSVVSEVRAEWPHPGSGEGAGGEEQPIQQVTRLYHGLPPLDGALVEVESAVGPVAIEHPGSQPEGREITTRFATDIASESLFYTDANGLDAMPRQRRAGGRAGDADEGVAMAGNFYPVTSFCYVRDAAWQLSVMTDQSHGASSPVDGSLEVMLHRRLLHDDSRGVGEALNETTVARAKFWVVLDTPSASAQAYRYLSSSLQRPSVVIGMDSNNKNNNNNNNHHNNNNNNNNNNNPKSLGSTWQPLSGAALPPQLHVVTLQDARSLSPALAADCAADAPAVLIRLLHMFQAGEDDVLSRPISIDLATIFDGSFLNVSRVQEWSITLARALGDPRHIGGDGNASTVVTLDPLEMRAFVLVGEKKGSVDFEEQGLASFFV</sequence>
<feature type="compositionally biased region" description="Low complexity" evidence="8">
    <location>
        <begin position="459"/>
        <end position="473"/>
    </location>
</feature>
<evidence type="ECO:0000256" key="8">
    <source>
        <dbReference type="SAM" id="MobiDB-lite"/>
    </source>
</evidence>
<dbReference type="InterPro" id="IPR000602">
    <property type="entry name" value="Glyco_hydro_38_N"/>
</dbReference>
<protein>
    <recommendedName>
        <fullName evidence="7">Alpha-mannosidase</fullName>
        <ecNumber evidence="7">3.2.1.-</ecNumber>
    </recommendedName>
</protein>
<evidence type="ECO:0000256" key="5">
    <source>
        <dbReference type="ARBA" id="ARBA00023157"/>
    </source>
</evidence>
<dbReference type="GO" id="GO:0046872">
    <property type="term" value="F:metal ion binding"/>
    <property type="evidence" value="ECO:0007669"/>
    <property type="project" value="UniProtKB-KW"/>
</dbReference>
<dbReference type="EC" id="3.2.1.-" evidence="7"/>
<dbReference type="AlphaFoldDB" id="A0A813EBT5"/>
<evidence type="ECO:0000256" key="7">
    <source>
        <dbReference type="RuleBase" id="RU361199"/>
    </source>
</evidence>
<proteinExistence type="inferred from homology"/>
<accession>A0A813EBT5</accession>
<name>A0A813EBT5_POLGL</name>
<keyword evidence="4 7" id="KW-0862">Zinc</keyword>
<dbReference type="SMART" id="SM00872">
    <property type="entry name" value="Alpha-mann_mid"/>
    <property type="match status" value="1"/>
</dbReference>
<feature type="domain" description="Glycoside hydrolase family 38 central" evidence="9">
    <location>
        <begin position="354"/>
        <end position="438"/>
    </location>
</feature>
<dbReference type="OrthoDB" id="441398at2759"/>
<dbReference type="PANTHER" id="PTHR11607">
    <property type="entry name" value="ALPHA-MANNOSIDASE"/>
    <property type="match status" value="1"/>
</dbReference>